<dbReference type="AlphaFoldDB" id="A0A0D3KTV7"/>
<dbReference type="GeneID" id="17284462"/>
<dbReference type="InterPro" id="IPR036282">
    <property type="entry name" value="Glutathione-S-Trfase_C_sf"/>
</dbReference>
<evidence type="ECO:0000313" key="2">
    <source>
        <dbReference type="EnsemblProtists" id="EOD39192"/>
    </source>
</evidence>
<dbReference type="PANTHER" id="PTHR43968:SF6">
    <property type="entry name" value="GLUTATHIONE S-TRANSFERASE OMEGA"/>
    <property type="match status" value="1"/>
</dbReference>
<accession>A0A0D3KTV7</accession>
<dbReference type="InterPro" id="IPR004045">
    <property type="entry name" value="Glutathione_S-Trfase_N"/>
</dbReference>
<dbReference type="CDD" id="cd00570">
    <property type="entry name" value="GST_N_family"/>
    <property type="match status" value="1"/>
</dbReference>
<reference evidence="3" key="1">
    <citation type="journal article" date="2013" name="Nature">
        <title>Pan genome of the phytoplankton Emiliania underpins its global distribution.</title>
        <authorList>
            <person name="Read B.A."/>
            <person name="Kegel J."/>
            <person name="Klute M.J."/>
            <person name="Kuo A."/>
            <person name="Lefebvre S.C."/>
            <person name="Maumus F."/>
            <person name="Mayer C."/>
            <person name="Miller J."/>
            <person name="Monier A."/>
            <person name="Salamov A."/>
            <person name="Young J."/>
            <person name="Aguilar M."/>
            <person name="Claverie J.M."/>
            <person name="Frickenhaus S."/>
            <person name="Gonzalez K."/>
            <person name="Herman E.K."/>
            <person name="Lin Y.C."/>
            <person name="Napier J."/>
            <person name="Ogata H."/>
            <person name="Sarno A.F."/>
            <person name="Shmutz J."/>
            <person name="Schroeder D."/>
            <person name="de Vargas C."/>
            <person name="Verret F."/>
            <person name="von Dassow P."/>
            <person name="Valentin K."/>
            <person name="Van de Peer Y."/>
            <person name="Wheeler G."/>
            <person name="Dacks J.B."/>
            <person name="Delwiche C.F."/>
            <person name="Dyhrman S.T."/>
            <person name="Glockner G."/>
            <person name="John U."/>
            <person name="Richards T."/>
            <person name="Worden A.Z."/>
            <person name="Zhang X."/>
            <person name="Grigoriev I.V."/>
            <person name="Allen A.E."/>
            <person name="Bidle K."/>
            <person name="Borodovsky M."/>
            <person name="Bowler C."/>
            <person name="Brownlee C."/>
            <person name="Cock J.M."/>
            <person name="Elias M."/>
            <person name="Gladyshev V.N."/>
            <person name="Groth M."/>
            <person name="Guda C."/>
            <person name="Hadaegh A."/>
            <person name="Iglesias-Rodriguez M.D."/>
            <person name="Jenkins J."/>
            <person name="Jones B.M."/>
            <person name="Lawson T."/>
            <person name="Leese F."/>
            <person name="Lindquist E."/>
            <person name="Lobanov A."/>
            <person name="Lomsadze A."/>
            <person name="Malik S.B."/>
            <person name="Marsh M.E."/>
            <person name="Mackinder L."/>
            <person name="Mock T."/>
            <person name="Mueller-Roeber B."/>
            <person name="Pagarete A."/>
            <person name="Parker M."/>
            <person name="Probert I."/>
            <person name="Quesneville H."/>
            <person name="Raines C."/>
            <person name="Rensing S.A."/>
            <person name="Riano-Pachon D.M."/>
            <person name="Richier S."/>
            <person name="Rokitta S."/>
            <person name="Shiraiwa Y."/>
            <person name="Soanes D.M."/>
            <person name="van der Giezen M."/>
            <person name="Wahlund T.M."/>
            <person name="Williams B."/>
            <person name="Wilson W."/>
            <person name="Wolfe G."/>
            <person name="Wurch L.L."/>
        </authorList>
    </citation>
    <scope>NUCLEOTIDE SEQUENCE</scope>
</reference>
<dbReference type="Gene3D" id="1.20.1050.10">
    <property type="match status" value="1"/>
</dbReference>
<evidence type="ECO:0000259" key="1">
    <source>
        <dbReference type="PROSITE" id="PS50404"/>
    </source>
</evidence>
<dbReference type="Pfam" id="PF13409">
    <property type="entry name" value="GST_N_2"/>
    <property type="match status" value="1"/>
</dbReference>
<dbReference type="GO" id="GO:0005737">
    <property type="term" value="C:cytoplasm"/>
    <property type="evidence" value="ECO:0007669"/>
    <property type="project" value="TreeGrafter"/>
</dbReference>
<dbReference type="PaxDb" id="2903-EOD39192"/>
<dbReference type="SUPFAM" id="SSF47616">
    <property type="entry name" value="GST C-terminal domain-like"/>
    <property type="match status" value="1"/>
</dbReference>
<evidence type="ECO:0000313" key="3">
    <source>
        <dbReference type="Proteomes" id="UP000013827"/>
    </source>
</evidence>
<dbReference type="HOGENOM" id="CLU_1368448_0_0_1"/>
<dbReference type="Gene3D" id="3.40.30.10">
    <property type="entry name" value="Glutaredoxin"/>
    <property type="match status" value="1"/>
</dbReference>
<dbReference type="SUPFAM" id="SSF52833">
    <property type="entry name" value="Thioredoxin-like"/>
    <property type="match status" value="1"/>
</dbReference>
<dbReference type="InterPro" id="IPR050983">
    <property type="entry name" value="GST_Omega/HSP26"/>
</dbReference>
<reference evidence="2" key="2">
    <citation type="submission" date="2024-10" db="UniProtKB">
        <authorList>
            <consortium name="EnsemblProtists"/>
        </authorList>
    </citation>
    <scope>IDENTIFICATION</scope>
</reference>
<dbReference type="RefSeq" id="XP_005791621.1">
    <property type="nucleotide sequence ID" value="XM_005791564.1"/>
</dbReference>
<dbReference type="Proteomes" id="UP000013827">
    <property type="component" value="Unassembled WGS sequence"/>
</dbReference>
<dbReference type="PROSITE" id="PS50404">
    <property type="entry name" value="GST_NTER"/>
    <property type="match status" value="1"/>
</dbReference>
<dbReference type="PANTHER" id="PTHR43968">
    <property type="match status" value="1"/>
</dbReference>
<feature type="domain" description="GST N-terminal" evidence="1">
    <location>
        <begin position="7"/>
        <end position="95"/>
    </location>
</feature>
<dbReference type="Pfam" id="PF13410">
    <property type="entry name" value="GST_C_2"/>
    <property type="match status" value="1"/>
</dbReference>
<protein>
    <recommendedName>
        <fullName evidence="1">GST N-terminal domain-containing protein</fullName>
    </recommendedName>
</protein>
<name>A0A0D3KTV7_EMIH1</name>
<dbReference type="STRING" id="2903.R1DVN2"/>
<dbReference type="KEGG" id="ehx:EMIHUDRAFT_223673"/>
<keyword evidence="3" id="KW-1185">Reference proteome</keyword>
<sequence length="200" mass="21569">MSSLTVPPITLYTHTACPFAQRVAIALEATGLPFSKVEVNLYGRGGFDKSQLRRVESDGGLRPKGYIPVMAIGDEVIRESSTCVERVAALSATAPGAVSLEPEDPQLARELIRLCDTLPKAPQSAALDQLLRKADAVLAARGEAGYLAGSAFSVADACLLPFLQRVDLPTDAAALRGYLARAHAMPAFSRTVVDSWWWWW</sequence>
<dbReference type="InterPro" id="IPR036249">
    <property type="entry name" value="Thioredoxin-like_sf"/>
</dbReference>
<organism evidence="2 3">
    <name type="scientific">Emiliania huxleyi (strain CCMP1516)</name>
    <dbReference type="NCBI Taxonomy" id="280463"/>
    <lineage>
        <taxon>Eukaryota</taxon>
        <taxon>Haptista</taxon>
        <taxon>Haptophyta</taxon>
        <taxon>Prymnesiophyceae</taxon>
        <taxon>Isochrysidales</taxon>
        <taxon>Noelaerhabdaceae</taxon>
        <taxon>Emiliania</taxon>
    </lineage>
</organism>
<proteinExistence type="predicted"/>
<dbReference type="EnsemblProtists" id="EOD39192">
    <property type="protein sequence ID" value="EOD39192"/>
    <property type="gene ID" value="EMIHUDRAFT_223673"/>
</dbReference>